<evidence type="ECO:0000256" key="4">
    <source>
        <dbReference type="ARBA" id="ARBA00022679"/>
    </source>
</evidence>
<dbReference type="InterPro" id="IPR013083">
    <property type="entry name" value="Znf_RING/FYVE/PHD"/>
</dbReference>
<dbReference type="SUPFAM" id="SSF57850">
    <property type="entry name" value="RING/U-box"/>
    <property type="match status" value="1"/>
</dbReference>
<dbReference type="FunFam" id="3.30.40.10:FF:000114">
    <property type="entry name" value="RING-type E3 ubiquitin transferase"/>
    <property type="match status" value="1"/>
</dbReference>
<dbReference type="CDD" id="cd16664">
    <property type="entry name" value="RING-Ubox_PUB"/>
    <property type="match status" value="1"/>
</dbReference>
<dbReference type="Proteomes" id="UP000825729">
    <property type="component" value="Unassembled WGS sequence"/>
</dbReference>
<accession>A0AAV7EGG5</accession>
<protein>
    <recommendedName>
        <fullName evidence="3">RING-type E3 ubiquitin transferase</fullName>
        <ecNumber evidence="3">2.3.2.27</ecNumber>
    </recommendedName>
</protein>
<keyword evidence="6" id="KW-0833">Ubl conjugation pathway</keyword>
<dbReference type="InterPro" id="IPR016024">
    <property type="entry name" value="ARM-type_fold"/>
</dbReference>
<dbReference type="Gene3D" id="3.30.40.10">
    <property type="entry name" value="Zinc/RING finger domain, C3HC4 (zinc finger)"/>
    <property type="match status" value="1"/>
</dbReference>
<comment type="caution">
    <text evidence="8">The sequence shown here is derived from an EMBL/GenBank/DDBJ whole genome shotgun (WGS) entry which is preliminary data.</text>
</comment>
<dbReference type="InterPro" id="IPR058678">
    <property type="entry name" value="ARM_PUB"/>
</dbReference>
<evidence type="ECO:0000256" key="6">
    <source>
        <dbReference type="ARBA" id="ARBA00022786"/>
    </source>
</evidence>
<keyword evidence="5" id="KW-0677">Repeat</keyword>
<dbReference type="Pfam" id="PF25598">
    <property type="entry name" value="ARM_PUB"/>
    <property type="match status" value="1"/>
</dbReference>
<dbReference type="AlphaFoldDB" id="A0AAV7EGG5"/>
<comment type="pathway">
    <text evidence="2">Protein modification; protein ubiquitination.</text>
</comment>
<evidence type="ECO:0000256" key="2">
    <source>
        <dbReference type="ARBA" id="ARBA00004906"/>
    </source>
</evidence>
<evidence type="ECO:0000256" key="1">
    <source>
        <dbReference type="ARBA" id="ARBA00000900"/>
    </source>
</evidence>
<gene>
    <name evidence="8" type="ORF">H6P81_014063</name>
</gene>
<dbReference type="InterPro" id="IPR045210">
    <property type="entry name" value="RING-Ubox_PUB"/>
</dbReference>
<sequence>MAKSGSTETVGPSAVARATELKRELRRLAKEIAEEEKCPVEAFDQAAKTLSDLKDLRFRSQQKIEPAYVPVHFLCPISAELMRDPVIVATGQTYERRFIQKWLDDGNRTCPQTKQVLSHLILTPNILVRNMISQWCEKHGVEAPKSTQDSYEEGITQGERAKLDSLLEKISVPSVKEQKQAAKELRSLTKRVRSFRALIGETPEAVPKLVTLLSRCNLNSEHEIREDIVTTILNLTIHDSNKRIVAETPNAIPLLINALENGRMETRSNAAAALFSLSALDCNKTLIGELGALGPLFDLLEQGNTIAKKDAASAIFNLCIVNENRARAVKEGAVGVILKTIKEDLLVDELLAILAMLASNEEALEEMGRCGAVALLLGIIRESTSGRNRENSAAILYSICMNDRTKLREVKEEEYANRTLSRLAQNGTSRAQRKATSILERVRRITYTA</sequence>
<dbReference type="InterPro" id="IPR011989">
    <property type="entry name" value="ARM-like"/>
</dbReference>
<keyword evidence="4" id="KW-0808">Transferase</keyword>
<dbReference type="SUPFAM" id="SSF48371">
    <property type="entry name" value="ARM repeat"/>
    <property type="match status" value="1"/>
</dbReference>
<evidence type="ECO:0000259" key="7">
    <source>
        <dbReference type="PROSITE" id="PS51698"/>
    </source>
</evidence>
<dbReference type="Gene3D" id="1.25.10.10">
    <property type="entry name" value="Leucine-rich Repeat Variant"/>
    <property type="match status" value="1"/>
</dbReference>
<reference evidence="8 9" key="1">
    <citation type="submission" date="2021-07" db="EMBL/GenBank/DDBJ databases">
        <title>The Aristolochia fimbriata genome: insights into angiosperm evolution, floral development and chemical biosynthesis.</title>
        <authorList>
            <person name="Jiao Y."/>
        </authorList>
    </citation>
    <scope>NUCLEOTIDE SEQUENCE [LARGE SCALE GENOMIC DNA]</scope>
    <source>
        <strain evidence="8">IBCAS-2021</strain>
        <tissue evidence="8">Leaf</tissue>
    </source>
</reference>
<keyword evidence="9" id="KW-1185">Reference proteome</keyword>
<evidence type="ECO:0000256" key="5">
    <source>
        <dbReference type="ARBA" id="ARBA00022737"/>
    </source>
</evidence>
<name>A0AAV7EGG5_ARIFI</name>
<dbReference type="SMART" id="SM00504">
    <property type="entry name" value="Ubox"/>
    <property type="match status" value="1"/>
</dbReference>
<dbReference type="Pfam" id="PF04564">
    <property type="entry name" value="U-box"/>
    <property type="match status" value="1"/>
</dbReference>
<comment type="catalytic activity">
    <reaction evidence="1">
        <text>S-ubiquitinyl-[E2 ubiquitin-conjugating enzyme]-L-cysteine + [acceptor protein]-L-lysine = [E2 ubiquitin-conjugating enzyme]-L-cysteine + N(6)-ubiquitinyl-[acceptor protein]-L-lysine.</text>
        <dbReference type="EC" id="2.3.2.27"/>
    </reaction>
</comment>
<proteinExistence type="predicted"/>
<feature type="domain" description="U-box" evidence="7">
    <location>
        <begin position="68"/>
        <end position="142"/>
    </location>
</feature>
<dbReference type="PROSITE" id="PS51698">
    <property type="entry name" value="U_BOX"/>
    <property type="match status" value="1"/>
</dbReference>
<evidence type="ECO:0000256" key="3">
    <source>
        <dbReference type="ARBA" id="ARBA00012483"/>
    </source>
</evidence>
<organism evidence="8 9">
    <name type="scientific">Aristolochia fimbriata</name>
    <name type="common">White veined hardy Dutchman's pipe vine</name>
    <dbReference type="NCBI Taxonomy" id="158543"/>
    <lineage>
        <taxon>Eukaryota</taxon>
        <taxon>Viridiplantae</taxon>
        <taxon>Streptophyta</taxon>
        <taxon>Embryophyta</taxon>
        <taxon>Tracheophyta</taxon>
        <taxon>Spermatophyta</taxon>
        <taxon>Magnoliopsida</taxon>
        <taxon>Magnoliidae</taxon>
        <taxon>Piperales</taxon>
        <taxon>Aristolochiaceae</taxon>
        <taxon>Aristolochia</taxon>
    </lineage>
</organism>
<dbReference type="EC" id="2.3.2.27" evidence="3"/>
<dbReference type="GO" id="GO:0016567">
    <property type="term" value="P:protein ubiquitination"/>
    <property type="evidence" value="ECO:0007669"/>
    <property type="project" value="InterPro"/>
</dbReference>
<evidence type="ECO:0000313" key="9">
    <source>
        <dbReference type="Proteomes" id="UP000825729"/>
    </source>
</evidence>
<dbReference type="PANTHER" id="PTHR23315:SF253">
    <property type="entry name" value="U-BOX DOMAIN-CONTAINING PROTEIN 9"/>
    <property type="match status" value="1"/>
</dbReference>
<evidence type="ECO:0000313" key="8">
    <source>
        <dbReference type="EMBL" id="KAG9447935.1"/>
    </source>
</evidence>
<dbReference type="InterPro" id="IPR003613">
    <property type="entry name" value="Ubox_domain"/>
</dbReference>
<dbReference type="PANTHER" id="PTHR23315">
    <property type="entry name" value="U BOX DOMAIN-CONTAINING"/>
    <property type="match status" value="1"/>
</dbReference>
<dbReference type="EMBL" id="JAINDJ010000005">
    <property type="protein sequence ID" value="KAG9447935.1"/>
    <property type="molecule type" value="Genomic_DNA"/>
</dbReference>
<dbReference type="GO" id="GO:0061630">
    <property type="term" value="F:ubiquitin protein ligase activity"/>
    <property type="evidence" value="ECO:0007669"/>
    <property type="project" value="UniProtKB-EC"/>
</dbReference>